<organism evidence="3 4">
    <name type="scientific">Mesorhabditis belari</name>
    <dbReference type="NCBI Taxonomy" id="2138241"/>
    <lineage>
        <taxon>Eukaryota</taxon>
        <taxon>Metazoa</taxon>
        <taxon>Ecdysozoa</taxon>
        <taxon>Nematoda</taxon>
        <taxon>Chromadorea</taxon>
        <taxon>Rhabditida</taxon>
        <taxon>Rhabditina</taxon>
        <taxon>Rhabditomorpha</taxon>
        <taxon>Rhabditoidea</taxon>
        <taxon>Rhabditidae</taxon>
        <taxon>Mesorhabditinae</taxon>
        <taxon>Mesorhabditis</taxon>
    </lineage>
</organism>
<dbReference type="Proteomes" id="UP000887575">
    <property type="component" value="Unassembled WGS sequence"/>
</dbReference>
<feature type="chain" id="PRO_5041921068" evidence="2">
    <location>
        <begin position="18"/>
        <end position="141"/>
    </location>
</feature>
<keyword evidence="2" id="KW-0732">Signal</keyword>
<dbReference type="WBParaSite" id="MBELARI_LOCUS12854">
    <property type="protein sequence ID" value="MBELARI_LOCUS12854"/>
    <property type="gene ID" value="MBELARI_LOCUS12854"/>
</dbReference>
<feature type="region of interest" description="Disordered" evidence="1">
    <location>
        <begin position="43"/>
        <end position="71"/>
    </location>
</feature>
<evidence type="ECO:0000313" key="4">
    <source>
        <dbReference type="WBParaSite" id="MBELARI_LOCUS12854"/>
    </source>
</evidence>
<proteinExistence type="predicted"/>
<evidence type="ECO:0000256" key="1">
    <source>
        <dbReference type="SAM" id="MobiDB-lite"/>
    </source>
</evidence>
<dbReference type="AlphaFoldDB" id="A0AAF3EFV2"/>
<accession>A0AAF3EFV2</accession>
<keyword evidence="3" id="KW-1185">Reference proteome</keyword>
<evidence type="ECO:0000256" key="2">
    <source>
        <dbReference type="SAM" id="SignalP"/>
    </source>
</evidence>
<reference evidence="4" key="1">
    <citation type="submission" date="2024-02" db="UniProtKB">
        <authorList>
            <consortium name="WormBaseParasite"/>
        </authorList>
    </citation>
    <scope>IDENTIFICATION</scope>
</reference>
<sequence>MLKLVVIFLVSFSCISTKPQFYGNPYGGQGMYMGGQYSPGIPPPMSSQYYQQPPPPQSAYQPPMMGPPMAESMENFDETEIKQTRRFGTRRRIGSPHSKVIVHHVYEPMGFMGGPGMFGGGSPNGGLVGGVFQMLFGTRKK</sequence>
<protein>
    <submittedName>
        <fullName evidence="4">Uncharacterized protein</fullName>
    </submittedName>
</protein>
<feature type="signal peptide" evidence="2">
    <location>
        <begin position="1"/>
        <end position="17"/>
    </location>
</feature>
<evidence type="ECO:0000313" key="3">
    <source>
        <dbReference type="Proteomes" id="UP000887575"/>
    </source>
</evidence>
<name>A0AAF3EFV2_9BILA</name>